<keyword evidence="1" id="KW-0210">Decarboxylase</keyword>
<feature type="region of interest" description="Disordered" evidence="3">
    <location>
        <begin position="344"/>
        <end position="497"/>
    </location>
</feature>
<evidence type="ECO:0000256" key="3">
    <source>
        <dbReference type="SAM" id="MobiDB-lite"/>
    </source>
</evidence>
<keyword evidence="2" id="KW-0456">Lyase</keyword>
<dbReference type="EMBL" id="JAACJP010000003">
    <property type="protein sequence ID" value="KAF5386242.1"/>
    <property type="molecule type" value="Genomic_DNA"/>
</dbReference>
<evidence type="ECO:0000256" key="2">
    <source>
        <dbReference type="ARBA" id="ARBA00023239"/>
    </source>
</evidence>
<feature type="region of interest" description="Disordered" evidence="3">
    <location>
        <begin position="764"/>
        <end position="827"/>
    </location>
</feature>
<evidence type="ECO:0000313" key="6">
    <source>
        <dbReference type="Proteomes" id="UP000565441"/>
    </source>
</evidence>
<dbReference type="PANTHER" id="PTHR10067:SF17">
    <property type="entry name" value="PHOSPHATIDYLSERINE DECARBOXYLASE PROENZYME 2"/>
    <property type="match status" value="1"/>
</dbReference>
<keyword evidence="4" id="KW-1133">Transmembrane helix</keyword>
<reference evidence="5 6" key="1">
    <citation type="journal article" date="2020" name="ISME J.">
        <title>Uncovering the hidden diversity of litter-decomposition mechanisms in mushroom-forming fungi.</title>
        <authorList>
            <person name="Floudas D."/>
            <person name="Bentzer J."/>
            <person name="Ahren D."/>
            <person name="Johansson T."/>
            <person name="Persson P."/>
            <person name="Tunlid A."/>
        </authorList>
    </citation>
    <scope>NUCLEOTIDE SEQUENCE [LARGE SCALE GENOMIC DNA]</scope>
    <source>
        <strain evidence="5 6">CBS 661.87</strain>
    </source>
</reference>
<sequence length="1076" mass="116361">MFSQPKTPSRRNRARSEAKTPLNLSLVSALNNIWLASSNPFVVLRPSSPVQAPQLGSSPSLTPQGSDGMSYTTLSNLTATTATMTTTTTIPAGQPPPSPVPTTLSDTVLTIIPLPARPHRPRLVPSPTTTAIAMASSPPPSCVAPTRLPPSSDGPTVIGAGIENDGVFANVMAKPQPSQVVQSQDGSIYMVPKDKQKEAAPSYSDAQADAVPPYWETTVHTPLSNRIDGKLLATGGNDNVVNIEYKLKLDGTGGGAIWESKHNPVVYIRAKYQPYDLLRQRFWHQYLMQYVTDDTQTISHLELTSMLDLLGSTLTRDTVNTFFTTHGKRPHQDDLTFEEAISSLEAELGRPDEEKRRVDVEGGGGMDTSVSEMDFSGPPHVEGAYATQPSEVPLSGTGAGAGTGAGTPGYSSAYSSDDADVEAEVELEEGGTPETVVPPVSGAGAGAGAEAGAVKVKKTRFRRKVKGAGKSKEASSSSGSGSNSGSGSGSGSASEDTVERVINVKNCPLCHRPRMNDKAEVDIVTHLAVCASQDWNKVDRIVVGNFVTASQAQRKWYTKIITKVSSGNYRLGANSANIIVQNRMTGQLEEEEMQVYVRLGIRLLYKGATSRMEGGHARCLLKSLSIKQGIKYDAPQSALDIPAFIEFHGLNVDEILDPLDSFKTFNEFFYRKLKPSARPIEKAEDSYRLVSAADCRLMTFATAAMQNGRNGITPSPSRYAIACSGIIFSSLTLFTLLRLPLMFLPVSFSAITDAANATSRQAALEREKEKMRAKEEARQREMQEVLEREREMERELERQRNEEREEREQELEREREKSSHGSCTGSPEFVGRPLSLVVIPDMVNFPPPGFAATIATMPTVTTDKGVVRVPASTPTSHPQCNLTRIFPFKAPLANRPPSGLDLLRTQIPLPQGPYSSNTRSKPTSHLPGDHGDAPGKNTSPAFPSDTLHPTPDVGWFPSLSNLVSSQKWFFGAIGAVALFGISMGIFFWHRRKARLANYTTLPAGDDMSMSALAGNRSGVVSGSSRPTGELYDAFREVSDDDKDNDEGTAVRGSHPQDRDSTGLRFHSGFLDDDEPS</sequence>
<dbReference type="Proteomes" id="UP000565441">
    <property type="component" value="Unassembled WGS sequence"/>
</dbReference>
<dbReference type="InterPro" id="IPR003817">
    <property type="entry name" value="PS_Dcarbxylase"/>
</dbReference>
<feature type="compositionally biased region" description="Low complexity" evidence="3">
    <location>
        <begin position="1016"/>
        <end position="1025"/>
    </location>
</feature>
<dbReference type="PANTHER" id="PTHR10067">
    <property type="entry name" value="PHOSPHATIDYLSERINE DECARBOXYLASE"/>
    <property type="match status" value="1"/>
</dbReference>
<feature type="compositionally biased region" description="Gly residues" evidence="3">
    <location>
        <begin position="397"/>
        <end position="407"/>
    </location>
</feature>
<feature type="region of interest" description="Disordered" evidence="3">
    <location>
        <begin position="1015"/>
        <end position="1076"/>
    </location>
</feature>
<proteinExistence type="predicted"/>
<feature type="region of interest" description="Disordered" evidence="3">
    <location>
        <begin position="49"/>
        <end position="70"/>
    </location>
</feature>
<evidence type="ECO:0000256" key="4">
    <source>
        <dbReference type="SAM" id="Phobius"/>
    </source>
</evidence>
<feature type="region of interest" description="Disordered" evidence="3">
    <location>
        <begin position="897"/>
        <end position="946"/>
    </location>
</feature>
<feature type="compositionally biased region" description="Polar residues" evidence="3">
    <location>
        <begin position="913"/>
        <end position="923"/>
    </location>
</feature>
<protein>
    <submittedName>
        <fullName evidence="5">Uncharacterized protein</fullName>
    </submittedName>
</protein>
<name>A0A8H5MA00_9AGAR</name>
<keyword evidence="4" id="KW-0472">Membrane</keyword>
<dbReference type="AlphaFoldDB" id="A0A8H5MA00"/>
<feature type="compositionally biased region" description="Basic and acidic residues" evidence="3">
    <location>
        <begin position="764"/>
        <end position="819"/>
    </location>
</feature>
<dbReference type="OrthoDB" id="67700at2759"/>
<feature type="compositionally biased region" description="Basic and acidic residues" evidence="3">
    <location>
        <begin position="347"/>
        <end position="360"/>
    </location>
</feature>
<comment type="caution">
    <text evidence="5">The sequence shown here is derived from an EMBL/GenBank/DDBJ whole genome shotgun (WGS) entry which is preliminary data.</text>
</comment>
<gene>
    <name evidence="5" type="ORF">D9615_002653</name>
</gene>
<evidence type="ECO:0000313" key="5">
    <source>
        <dbReference type="EMBL" id="KAF5386242.1"/>
    </source>
</evidence>
<keyword evidence="6" id="KW-1185">Reference proteome</keyword>
<keyword evidence="4" id="KW-0812">Transmembrane</keyword>
<evidence type="ECO:0000256" key="1">
    <source>
        <dbReference type="ARBA" id="ARBA00022793"/>
    </source>
</evidence>
<dbReference type="GO" id="GO:0004609">
    <property type="term" value="F:phosphatidylserine decarboxylase activity"/>
    <property type="evidence" value="ECO:0007669"/>
    <property type="project" value="InterPro"/>
</dbReference>
<feature type="compositionally biased region" description="Acidic residues" evidence="3">
    <location>
        <begin position="417"/>
        <end position="431"/>
    </location>
</feature>
<organism evidence="5 6">
    <name type="scientific">Tricholomella constricta</name>
    <dbReference type="NCBI Taxonomy" id="117010"/>
    <lineage>
        <taxon>Eukaryota</taxon>
        <taxon>Fungi</taxon>
        <taxon>Dikarya</taxon>
        <taxon>Basidiomycota</taxon>
        <taxon>Agaricomycotina</taxon>
        <taxon>Agaricomycetes</taxon>
        <taxon>Agaricomycetidae</taxon>
        <taxon>Agaricales</taxon>
        <taxon>Tricholomatineae</taxon>
        <taxon>Lyophyllaceae</taxon>
        <taxon>Tricholomella</taxon>
    </lineage>
</organism>
<accession>A0A8H5MA00</accession>
<dbReference type="GO" id="GO:0008654">
    <property type="term" value="P:phospholipid biosynthetic process"/>
    <property type="evidence" value="ECO:0007669"/>
    <property type="project" value="InterPro"/>
</dbReference>
<feature type="compositionally biased region" description="Basic residues" evidence="3">
    <location>
        <begin position="455"/>
        <end position="469"/>
    </location>
</feature>
<feature type="transmembrane region" description="Helical" evidence="4">
    <location>
        <begin position="968"/>
        <end position="988"/>
    </location>
</feature>